<dbReference type="Gene3D" id="3.40.109.10">
    <property type="entry name" value="NADH Oxidase"/>
    <property type="match status" value="1"/>
</dbReference>
<evidence type="ECO:0000256" key="3">
    <source>
        <dbReference type="ARBA" id="ARBA00023002"/>
    </source>
</evidence>
<dbReference type="eggNOG" id="COG0778">
    <property type="taxonomic scope" value="Bacteria"/>
</dbReference>
<evidence type="ECO:0000313" key="6">
    <source>
        <dbReference type="Proteomes" id="UP000005939"/>
    </source>
</evidence>
<accession>G6F199</accession>
<organism evidence="5 6">
    <name type="scientific">Commensalibacter intestini A911</name>
    <dbReference type="NCBI Taxonomy" id="1088868"/>
    <lineage>
        <taxon>Bacteria</taxon>
        <taxon>Pseudomonadati</taxon>
        <taxon>Pseudomonadota</taxon>
        <taxon>Alphaproteobacteria</taxon>
        <taxon>Acetobacterales</taxon>
        <taxon>Acetobacteraceae</taxon>
    </lineage>
</organism>
<dbReference type="OrthoDB" id="9809288at2"/>
<proteinExistence type="inferred from homology"/>
<comment type="caution">
    <text evidence="5">The sequence shown here is derived from an EMBL/GenBank/DDBJ whole genome shotgun (WGS) entry which is preliminary data.</text>
</comment>
<evidence type="ECO:0000256" key="2">
    <source>
        <dbReference type="ARBA" id="ARBA00022857"/>
    </source>
</evidence>
<name>G6F199_9PROT</name>
<dbReference type="Proteomes" id="UP000005939">
    <property type="component" value="Unassembled WGS sequence"/>
</dbReference>
<gene>
    <name evidence="5" type="ORF">CIN_12520</name>
</gene>
<keyword evidence="3" id="KW-0560">Oxidoreductase</keyword>
<dbReference type="Pfam" id="PF00881">
    <property type="entry name" value="Nitroreductase"/>
    <property type="match status" value="1"/>
</dbReference>
<evidence type="ECO:0000259" key="4">
    <source>
        <dbReference type="Pfam" id="PF00881"/>
    </source>
</evidence>
<feature type="domain" description="Nitroreductase" evidence="4">
    <location>
        <begin position="14"/>
        <end position="195"/>
    </location>
</feature>
<dbReference type="AlphaFoldDB" id="G6F199"/>
<dbReference type="PANTHER" id="PTHR43673">
    <property type="entry name" value="NAD(P)H NITROREDUCTASE YDGI-RELATED"/>
    <property type="match status" value="1"/>
</dbReference>
<dbReference type="CDD" id="cd02149">
    <property type="entry name" value="NfsB-like"/>
    <property type="match status" value="1"/>
</dbReference>
<evidence type="ECO:0000313" key="5">
    <source>
        <dbReference type="EMBL" id="EHD13893.1"/>
    </source>
</evidence>
<dbReference type="EMBL" id="AGFR01000007">
    <property type="protein sequence ID" value="EHD13893.1"/>
    <property type="molecule type" value="Genomic_DNA"/>
</dbReference>
<dbReference type="NCBIfam" id="NF008275">
    <property type="entry name" value="PRK11053.1"/>
    <property type="match status" value="1"/>
</dbReference>
<sequence length="219" mass="25082">MKEKIMNIVDISNRRYTTKRYDKNKHVSKEELEQLLTVLRNSPSSVNSQPWHFVVVNNQTSQDKILPAIVDFNHARVTDSSYTIIFCIKSSLDDAYLSHISETEIKDGRFTDPKIAKSMDDDRRYFVGVNRETTERLHRWESCQLYIALGQLLFAAASIDLDTTAIEGFDPAKMDEILSLKEKGLQSVVIATVGHKAENDSNAKRPKSRLPKKEIFTFI</sequence>
<dbReference type="InterPro" id="IPR033878">
    <property type="entry name" value="NfsB-like"/>
</dbReference>
<dbReference type="PANTHER" id="PTHR43673:SF10">
    <property type="entry name" value="NADH DEHYDROGENASE_NAD(P)H NITROREDUCTASE XCC3605-RELATED"/>
    <property type="match status" value="1"/>
</dbReference>
<keyword evidence="2" id="KW-0521">NADP</keyword>
<protein>
    <recommendedName>
        <fullName evidence="4">Nitroreductase domain-containing protein</fullName>
    </recommendedName>
</protein>
<comment type="similarity">
    <text evidence="1">Belongs to the nitroreductase family.</text>
</comment>
<reference evidence="5 6" key="1">
    <citation type="submission" date="2011-10" db="EMBL/GenBank/DDBJ databases">
        <title>Genome Sequence of Commensalibacter intestini A911, isolated from Drosophila gut.</title>
        <authorList>
            <person name="Lee W.-J."/>
            <person name="Kim E.-K."/>
        </authorList>
    </citation>
    <scope>NUCLEOTIDE SEQUENCE [LARGE SCALE GENOMIC DNA]</scope>
    <source>
        <strain evidence="5 6">A911</strain>
    </source>
</reference>
<dbReference type="SUPFAM" id="SSF55469">
    <property type="entry name" value="FMN-dependent nitroreductase-like"/>
    <property type="match status" value="1"/>
</dbReference>
<dbReference type="STRING" id="1088868.CIN_12520"/>
<dbReference type="PATRIC" id="fig|1088868.3.peg.1256"/>
<evidence type="ECO:0000256" key="1">
    <source>
        <dbReference type="ARBA" id="ARBA00007118"/>
    </source>
</evidence>
<dbReference type="InterPro" id="IPR029479">
    <property type="entry name" value="Nitroreductase"/>
</dbReference>
<dbReference type="GO" id="GO:0016491">
    <property type="term" value="F:oxidoreductase activity"/>
    <property type="evidence" value="ECO:0007669"/>
    <property type="project" value="UniProtKB-KW"/>
</dbReference>
<dbReference type="InterPro" id="IPR000415">
    <property type="entry name" value="Nitroreductase-like"/>
</dbReference>